<dbReference type="Gene3D" id="3.90.550.10">
    <property type="entry name" value="Spore Coat Polysaccharide Biosynthesis Protein SpsA, Chain A"/>
    <property type="match status" value="1"/>
</dbReference>
<accession>A0A4Q7TYK4</accession>
<dbReference type="GO" id="GO:0016020">
    <property type="term" value="C:membrane"/>
    <property type="evidence" value="ECO:0007669"/>
    <property type="project" value="GOC"/>
</dbReference>
<proteinExistence type="inferred from homology"/>
<comment type="similarity">
    <text evidence="1">Belongs to the glycosyltransferase 2 family.</text>
</comment>
<dbReference type="GO" id="GO:0004582">
    <property type="term" value="F:dolichyl-phosphate beta-D-mannosyltransferase activity"/>
    <property type="evidence" value="ECO:0007669"/>
    <property type="project" value="InterPro"/>
</dbReference>
<dbReference type="PANTHER" id="PTHR43398">
    <property type="entry name" value="DOLICHOL-PHOSPHATE MANNOSYLTRANSFERASE SUBUNIT 1"/>
    <property type="match status" value="1"/>
</dbReference>
<evidence type="ECO:0000256" key="2">
    <source>
        <dbReference type="ARBA" id="ARBA00022676"/>
    </source>
</evidence>
<dbReference type="InterPro" id="IPR001173">
    <property type="entry name" value="Glyco_trans_2-like"/>
</dbReference>
<dbReference type="EMBL" id="SHKI01000004">
    <property type="protein sequence ID" value="RZT66281.1"/>
    <property type="molecule type" value="Genomic_DNA"/>
</dbReference>
<keyword evidence="3 5" id="KW-0808">Transferase</keyword>
<dbReference type="AlphaFoldDB" id="A0A4Q7TYK4"/>
<sequence length="257" mass="27833">MQPPDDPPARGGVLVLLPTYNERATLPGTVAGVLHHLPLAQILIIDDGSPDGTGRIADQLADHPRVSVHHRAGKLGLGTAYVWGFQAAIDRGYDYVVAMDSDGSHLVSELPALVAAAEAGAGLVIGARWVPGGKIVNWPWYRRWISRTGTAVARIALKSRLHDLTSGFRVLDTSWLRRLDTAALDSQGYAFQVETAWTLERMGCPITEVPITFVERVEGRSKMTPGIVWEALRGVLRWGWRLRFGAGSSATKRGGAA</sequence>
<evidence type="ECO:0000259" key="4">
    <source>
        <dbReference type="Pfam" id="PF00535"/>
    </source>
</evidence>
<comment type="caution">
    <text evidence="5">The sequence shown here is derived from an EMBL/GenBank/DDBJ whole genome shotgun (WGS) entry which is preliminary data.</text>
</comment>
<dbReference type="GO" id="GO:0009247">
    <property type="term" value="P:glycolipid biosynthetic process"/>
    <property type="evidence" value="ECO:0007669"/>
    <property type="project" value="TreeGrafter"/>
</dbReference>
<dbReference type="CDD" id="cd06442">
    <property type="entry name" value="DPM1_like"/>
    <property type="match status" value="1"/>
</dbReference>
<evidence type="ECO:0000256" key="3">
    <source>
        <dbReference type="ARBA" id="ARBA00022679"/>
    </source>
</evidence>
<evidence type="ECO:0000313" key="6">
    <source>
        <dbReference type="Proteomes" id="UP000291832"/>
    </source>
</evidence>
<name>A0A4Q7TYK4_9MICO</name>
<dbReference type="InterPro" id="IPR029044">
    <property type="entry name" value="Nucleotide-diphossugar_trans"/>
</dbReference>
<dbReference type="SUPFAM" id="SSF53448">
    <property type="entry name" value="Nucleotide-diphospho-sugar transferases"/>
    <property type="match status" value="1"/>
</dbReference>
<dbReference type="OrthoDB" id="9810303at2"/>
<gene>
    <name evidence="5" type="ORF">EV139_1717</name>
</gene>
<evidence type="ECO:0000256" key="1">
    <source>
        <dbReference type="ARBA" id="ARBA00006739"/>
    </source>
</evidence>
<dbReference type="FunFam" id="3.90.550.10:FF:000122">
    <property type="entry name" value="Dolichol-phosphate mannosyltransferase subunit 1"/>
    <property type="match status" value="1"/>
</dbReference>
<organism evidence="5 6">
    <name type="scientific">Leucobacter luti</name>
    <dbReference type="NCBI Taxonomy" id="340320"/>
    <lineage>
        <taxon>Bacteria</taxon>
        <taxon>Bacillati</taxon>
        <taxon>Actinomycetota</taxon>
        <taxon>Actinomycetes</taxon>
        <taxon>Micrococcales</taxon>
        <taxon>Microbacteriaceae</taxon>
        <taxon>Leucobacter</taxon>
    </lineage>
</organism>
<feature type="domain" description="Glycosyltransferase 2-like" evidence="4">
    <location>
        <begin position="15"/>
        <end position="178"/>
    </location>
</feature>
<reference evidence="5 6" key="1">
    <citation type="journal article" date="2015" name="Stand. Genomic Sci.">
        <title>Genomic Encyclopedia of Bacterial and Archaeal Type Strains, Phase III: the genomes of soil and plant-associated and newly described type strains.</title>
        <authorList>
            <person name="Whitman W.B."/>
            <person name="Woyke T."/>
            <person name="Klenk H.P."/>
            <person name="Zhou Y."/>
            <person name="Lilburn T.G."/>
            <person name="Beck B.J."/>
            <person name="De Vos P."/>
            <person name="Vandamme P."/>
            <person name="Eisen J.A."/>
            <person name="Garrity G."/>
            <person name="Hugenholtz P."/>
            <person name="Kyrpides N.C."/>
        </authorList>
    </citation>
    <scope>NUCLEOTIDE SEQUENCE [LARGE SCALE GENOMIC DNA]</scope>
    <source>
        <strain evidence="5 6">RF6</strain>
    </source>
</reference>
<keyword evidence="6" id="KW-1185">Reference proteome</keyword>
<evidence type="ECO:0000313" key="5">
    <source>
        <dbReference type="EMBL" id="RZT66281.1"/>
    </source>
</evidence>
<dbReference type="Proteomes" id="UP000291832">
    <property type="component" value="Unassembled WGS sequence"/>
</dbReference>
<dbReference type="Pfam" id="PF00535">
    <property type="entry name" value="Glycos_transf_2"/>
    <property type="match status" value="1"/>
</dbReference>
<dbReference type="InterPro" id="IPR039528">
    <property type="entry name" value="DPM1-like"/>
</dbReference>
<dbReference type="PANTHER" id="PTHR43398:SF1">
    <property type="entry name" value="DOLICHOL-PHOSPHATE MANNOSYLTRANSFERASE SUBUNIT 1"/>
    <property type="match status" value="1"/>
</dbReference>
<keyword evidence="2 5" id="KW-0328">Glycosyltransferase</keyword>
<protein>
    <submittedName>
        <fullName evidence="5">Dolichol-phosphate mannosyltransferase</fullName>
    </submittedName>
</protein>